<reference evidence="3" key="1">
    <citation type="submission" date="2015-10" db="EMBL/GenBank/DDBJ databases">
        <title>Niche specialization of a soil ammonia-oxidizing archaeon, Candidatus Nitrosocosmicus oleophilus.</title>
        <authorList>
            <person name="Jung M.-Y."/>
            <person name="Rhee S.-K."/>
        </authorList>
    </citation>
    <scope>NUCLEOTIDE SEQUENCE [LARGE SCALE GENOMIC DNA]</scope>
    <source>
        <strain evidence="3">MY3</strain>
    </source>
</reference>
<keyword evidence="1" id="KW-1133">Transmembrane helix</keyword>
<dbReference type="Proteomes" id="UP000058925">
    <property type="component" value="Chromosome"/>
</dbReference>
<evidence type="ECO:0000313" key="3">
    <source>
        <dbReference type="Proteomes" id="UP000058925"/>
    </source>
</evidence>
<organism evidence="2 3">
    <name type="scientific">Candidatus Nitrosocosmicus oleophilus</name>
    <dbReference type="NCBI Taxonomy" id="1353260"/>
    <lineage>
        <taxon>Archaea</taxon>
        <taxon>Nitrososphaerota</taxon>
        <taxon>Nitrososphaeria</taxon>
        <taxon>Nitrososphaerales</taxon>
        <taxon>Nitrososphaeraceae</taxon>
        <taxon>Candidatus Nitrosocosmicus</taxon>
    </lineage>
</organism>
<keyword evidence="3" id="KW-1185">Reference proteome</keyword>
<dbReference type="AlphaFoldDB" id="A0A654M0A8"/>
<feature type="transmembrane region" description="Helical" evidence="1">
    <location>
        <begin position="30"/>
        <end position="48"/>
    </location>
</feature>
<keyword evidence="1" id="KW-0812">Transmembrane</keyword>
<sequence>MNKKLITVGLISSTVMFTSIGFIFPELSIGIGSMIMGGISIGLALQVLKESARGKIDKLILEDLR</sequence>
<name>A0A654M0A8_9ARCH</name>
<dbReference type="EMBL" id="CP012850">
    <property type="protein sequence ID" value="ALI35929.1"/>
    <property type="molecule type" value="Genomic_DNA"/>
</dbReference>
<feature type="transmembrane region" description="Helical" evidence="1">
    <location>
        <begin position="5"/>
        <end position="24"/>
    </location>
</feature>
<evidence type="ECO:0000313" key="2">
    <source>
        <dbReference type="EMBL" id="ALI35929.1"/>
    </source>
</evidence>
<gene>
    <name evidence="2" type="ORF">NMY3_01726</name>
</gene>
<dbReference type="GeneID" id="60421736"/>
<dbReference type="RefSeq" id="WP_196818295.1">
    <property type="nucleotide sequence ID" value="NZ_CP012850.1"/>
</dbReference>
<evidence type="ECO:0000256" key="1">
    <source>
        <dbReference type="SAM" id="Phobius"/>
    </source>
</evidence>
<keyword evidence="1" id="KW-0472">Membrane</keyword>
<dbReference type="KEGG" id="taa:NMY3_01726"/>
<accession>A0A654M0A8</accession>
<protein>
    <submittedName>
        <fullName evidence="2">Uncharacterized protein</fullName>
    </submittedName>
</protein>
<proteinExistence type="predicted"/>